<sequence>MTVIQRPLKGSRLSSFYPVKSLPSLSSLDSAFQLQEYISLLIRLDVHDVQRIISLPGKPTNTQDTGTPLEELKNEEKDSDKDGKCDVTVDEPCWIYEQLRRLAQDLSHPLITTLQEECTRQTCPEMKAGEWLYLCVAHGNEGAMEQCCAIDYIIHTVDSATALLNSPRAFPSRLSIPASSYRHFSSLARRLGRIFAHAYFHHREAFEQAEAESSLYARFLALTSKFDLVPAEFLVIPSPHADDAGRQQEVEPPRLLGAAIDPHRGQGHADGKEDPNSKQDFVELSLEPSSEGSSDLLRSPAGPDGQRRRNRTDTMIFSEAVNVAEDLARVQTEGELEGSTSFTEVSPIGEVVEVPLITEVVPSTDDVAPVPSDPPPEFTDHIPTDGVEEIPLPAVTDTEPDVSGDSDEESSDEEVTPEEEVPDPAMTELPVPPEIPVSELLSTIATEPSPSESVSDEMGSEPTDAPEPAQSASEASEPPAKVEVTPTTTDEDEDSEKDEEPASASGQTELEAELEARDDDEDEDENGSQPVNKPELTRDVEP</sequence>
<evidence type="ECO:0000313" key="2">
    <source>
        <dbReference type="Proteomes" id="UP000886501"/>
    </source>
</evidence>
<dbReference type="Proteomes" id="UP000886501">
    <property type="component" value="Unassembled WGS sequence"/>
</dbReference>
<evidence type="ECO:0000313" key="1">
    <source>
        <dbReference type="EMBL" id="KAF9652725.1"/>
    </source>
</evidence>
<proteinExistence type="predicted"/>
<gene>
    <name evidence="1" type="ORF">BDM02DRAFT_3108821</name>
</gene>
<reference evidence="1" key="1">
    <citation type="submission" date="2019-10" db="EMBL/GenBank/DDBJ databases">
        <authorList>
            <consortium name="DOE Joint Genome Institute"/>
            <person name="Kuo A."/>
            <person name="Miyauchi S."/>
            <person name="Kiss E."/>
            <person name="Drula E."/>
            <person name="Kohler A."/>
            <person name="Sanchez-Garcia M."/>
            <person name="Andreopoulos B."/>
            <person name="Barry K.W."/>
            <person name="Bonito G."/>
            <person name="Buee M."/>
            <person name="Carver A."/>
            <person name="Chen C."/>
            <person name="Cichocki N."/>
            <person name="Clum A."/>
            <person name="Culley D."/>
            <person name="Crous P.W."/>
            <person name="Fauchery L."/>
            <person name="Girlanda M."/>
            <person name="Hayes R."/>
            <person name="Keri Z."/>
            <person name="Labutti K."/>
            <person name="Lipzen A."/>
            <person name="Lombard V."/>
            <person name="Magnuson J."/>
            <person name="Maillard F."/>
            <person name="Morin E."/>
            <person name="Murat C."/>
            <person name="Nolan M."/>
            <person name="Ohm R."/>
            <person name="Pangilinan J."/>
            <person name="Pereira M."/>
            <person name="Perotto S."/>
            <person name="Peter M."/>
            <person name="Riley R."/>
            <person name="Sitrit Y."/>
            <person name="Stielow B."/>
            <person name="Szollosi G."/>
            <person name="Zifcakova L."/>
            <person name="Stursova M."/>
            <person name="Spatafora J.W."/>
            <person name="Tedersoo L."/>
            <person name="Vaario L.-M."/>
            <person name="Yamada A."/>
            <person name="Yan M."/>
            <person name="Wang P."/>
            <person name="Xu J."/>
            <person name="Bruns T."/>
            <person name="Baldrian P."/>
            <person name="Vilgalys R."/>
            <person name="Henrissat B."/>
            <person name="Grigoriev I.V."/>
            <person name="Hibbett D."/>
            <person name="Nagy L.G."/>
            <person name="Martin F.M."/>
        </authorList>
    </citation>
    <scope>NUCLEOTIDE SEQUENCE</scope>
    <source>
        <strain evidence="1">P2</strain>
    </source>
</reference>
<reference evidence="1" key="2">
    <citation type="journal article" date="2020" name="Nat. Commun.">
        <title>Large-scale genome sequencing of mycorrhizal fungi provides insights into the early evolution of symbiotic traits.</title>
        <authorList>
            <person name="Miyauchi S."/>
            <person name="Kiss E."/>
            <person name="Kuo A."/>
            <person name="Drula E."/>
            <person name="Kohler A."/>
            <person name="Sanchez-Garcia M."/>
            <person name="Morin E."/>
            <person name="Andreopoulos B."/>
            <person name="Barry K.W."/>
            <person name="Bonito G."/>
            <person name="Buee M."/>
            <person name="Carver A."/>
            <person name="Chen C."/>
            <person name="Cichocki N."/>
            <person name="Clum A."/>
            <person name="Culley D."/>
            <person name="Crous P.W."/>
            <person name="Fauchery L."/>
            <person name="Girlanda M."/>
            <person name="Hayes R.D."/>
            <person name="Keri Z."/>
            <person name="LaButti K."/>
            <person name="Lipzen A."/>
            <person name="Lombard V."/>
            <person name="Magnuson J."/>
            <person name="Maillard F."/>
            <person name="Murat C."/>
            <person name="Nolan M."/>
            <person name="Ohm R.A."/>
            <person name="Pangilinan J."/>
            <person name="Pereira M.F."/>
            <person name="Perotto S."/>
            <person name="Peter M."/>
            <person name="Pfister S."/>
            <person name="Riley R."/>
            <person name="Sitrit Y."/>
            <person name="Stielow J.B."/>
            <person name="Szollosi G."/>
            <person name="Zifcakova L."/>
            <person name="Stursova M."/>
            <person name="Spatafora J.W."/>
            <person name="Tedersoo L."/>
            <person name="Vaario L.M."/>
            <person name="Yamada A."/>
            <person name="Yan M."/>
            <person name="Wang P."/>
            <person name="Xu J."/>
            <person name="Bruns T."/>
            <person name="Baldrian P."/>
            <person name="Vilgalys R."/>
            <person name="Dunand C."/>
            <person name="Henrissat B."/>
            <person name="Grigoriev I.V."/>
            <person name="Hibbett D."/>
            <person name="Nagy L.G."/>
            <person name="Martin F.M."/>
        </authorList>
    </citation>
    <scope>NUCLEOTIDE SEQUENCE</scope>
    <source>
        <strain evidence="1">P2</strain>
    </source>
</reference>
<dbReference type="EMBL" id="MU117967">
    <property type="protein sequence ID" value="KAF9652725.1"/>
    <property type="molecule type" value="Genomic_DNA"/>
</dbReference>
<accession>A0ACB6ZTI5</accession>
<comment type="caution">
    <text evidence="1">The sequence shown here is derived from an EMBL/GenBank/DDBJ whole genome shotgun (WGS) entry which is preliminary data.</text>
</comment>
<name>A0ACB6ZTI5_THEGA</name>
<protein>
    <submittedName>
        <fullName evidence="1">Mob1/phocein</fullName>
    </submittedName>
</protein>
<keyword evidence="2" id="KW-1185">Reference proteome</keyword>
<organism evidence="1 2">
    <name type="scientific">Thelephora ganbajun</name>
    <name type="common">Ganba fungus</name>
    <dbReference type="NCBI Taxonomy" id="370292"/>
    <lineage>
        <taxon>Eukaryota</taxon>
        <taxon>Fungi</taxon>
        <taxon>Dikarya</taxon>
        <taxon>Basidiomycota</taxon>
        <taxon>Agaricomycotina</taxon>
        <taxon>Agaricomycetes</taxon>
        <taxon>Thelephorales</taxon>
        <taxon>Thelephoraceae</taxon>
        <taxon>Thelephora</taxon>
    </lineage>
</organism>